<protein>
    <submittedName>
        <fullName evidence="2">Alcohol dehydrogenase</fullName>
    </submittedName>
</protein>
<evidence type="ECO:0000313" key="2">
    <source>
        <dbReference type="EMBL" id="ANH82783.1"/>
    </source>
</evidence>
<organism evidence="2 3">
    <name type="scientific">Niabella ginsenosidivorans</name>
    <dbReference type="NCBI Taxonomy" id="1176587"/>
    <lineage>
        <taxon>Bacteria</taxon>
        <taxon>Pseudomonadati</taxon>
        <taxon>Bacteroidota</taxon>
        <taxon>Chitinophagia</taxon>
        <taxon>Chitinophagales</taxon>
        <taxon>Chitinophagaceae</taxon>
        <taxon>Niabella</taxon>
    </lineage>
</organism>
<dbReference type="PANTHER" id="PTHR43677:SF11">
    <property type="entry name" value="ZINC-CONTAINING ALCOHOL DEHYDROGENASE"/>
    <property type="match status" value="1"/>
</dbReference>
<name>A0A1A9I5E3_9BACT</name>
<dbReference type="SMART" id="SM00829">
    <property type="entry name" value="PKS_ER"/>
    <property type="match status" value="1"/>
</dbReference>
<dbReference type="InterPro" id="IPR013149">
    <property type="entry name" value="ADH-like_C"/>
</dbReference>
<sequence length="324" mass="34268">MKAAVLKKLGEAPVYEEFPDPVIANDQQEIITIKSASVKNLDKARAAGTHYSGYKQLPAVAGIDGVGLLADGTPVYAQGVSGTLAEKAVINKGQYIKLPEGIDADTAAALPNAVIGSAMALQFRAKIKQGSTVLVNGATGVTGIIAVQLAKYYGAGTVIATGRNARQLEKAKELGADHIISLLQEDAEVITQIKSIHQQTHIDYVIDYLWGRPAAMLLEALQGAGVNYVSDKVTIVTVGAMAGDLLPLSSGTLRSSDIEILGSGFGSLSSRQFQQFNTSLLPEAFQLVAEKKLHLEVDVVPLEDIQNAWNKPVSPGKRLVVKVS</sequence>
<dbReference type="STRING" id="1176587.A8C56_18965"/>
<dbReference type="SUPFAM" id="SSF51735">
    <property type="entry name" value="NAD(P)-binding Rossmann-fold domains"/>
    <property type="match status" value="1"/>
</dbReference>
<dbReference type="Gene3D" id="3.90.180.10">
    <property type="entry name" value="Medium-chain alcohol dehydrogenases, catalytic domain"/>
    <property type="match status" value="2"/>
</dbReference>
<dbReference type="EMBL" id="CP015772">
    <property type="protein sequence ID" value="ANH82783.1"/>
    <property type="molecule type" value="Genomic_DNA"/>
</dbReference>
<dbReference type="OrthoDB" id="9787435at2"/>
<accession>A0A1A9I5E3</accession>
<evidence type="ECO:0000313" key="3">
    <source>
        <dbReference type="Proteomes" id="UP000077667"/>
    </source>
</evidence>
<dbReference type="GO" id="GO:0016491">
    <property type="term" value="F:oxidoreductase activity"/>
    <property type="evidence" value="ECO:0007669"/>
    <property type="project" value="InterPro"/>
</dbReference>
<dbReference type="SUPFAM" id="SSF50129">
    <property type="entry name" value="GroES-like"/>
    <property type="match status" value="1"/>
</dbReference>
<gene>
    <name evidence="2" type="ORF">A8C56_18965</name>
</gene>
<dbReference type="AlphaFoldDB" id="A0A1A9I5E3"/>
<proteinExistence type="predicted"/>
<feature type="domain" description="Enoyl reductase (ER)" evidence="1">
    <location>
        <begin position="10"/>
        <end position="321"/>
    </location>
</feature>
<dbReference type="InterPro" id="IPR011032">
    <property type="entry name" value="GroES-like_sf"/>
</dbReference>
<dbReference type="Pfam" id="PF00107">
    <property type="entry name" value="ADH_zinc_N"/>
    <property type="match status" value="1"/>
</dbReference>
<dbReference type="Proteomes" id="UP000077667">
    <property type="component" value="Chromosome"/>
</dbReference>
<dbReference type="KEGG" id="nia:A8C56_18965"/>
<dbReference type="PANTHER" id="PTHR43677">
    <property type="entry name" value="SHORT-CHAIN DEHYDROGENASE/REDUCTASE"/>
    <property type="match status" value="1"/>
</dbReference>
<keyword evidence="3" id="KW-1185">Reference proteome</keyword>
<dbReference type="InterPro" id="IPR020843">
    <property type="entry name" value="ER"/>
</dbReference>
<reference evidence="2 3" key="1">
    <citation type="submission" date="2016-05" db="EMBL/GenBank/DDBJ databases">
        <title>Niabella ginsenosidivorans BS26 whole genome sequencing.</title>
        <authorList>
            <person name="Im W.T."/>
            <person name="Siddiqi M.Z."/>
        </authorList>
    </citation>
    <scope>NUCLEOTIDE SEQUENCE [LARGE SCALE GENOMIC DNA]</scope>
    <source>
        <strain evidence="2 3">BS26</strain>
    </source>
</reference>
<dbReference type="Gene3D" id="3.40.50.720">
    <property type="entry name" value="NAD(P)-binding Rossmann-like Domain"/>
    <property type="match status" value="1"/>
</dbReference>
<dbReference type="RefSeq" id="WP_067759561.1">
    <property type="nucleotide sequence ID" value="NZ_CP015772.1"/>
</dbReference>
<dbReference type="InterPro" id="IPR036291">
    <property type="entry name" value="NAD(P)-bd_dom_sf"/>
</dbReference>
<dbReference type="InterPro" id="IPR051397">
    <property type="entry name" value="Zn-ADH-like_protein"/>
</dbReference>
<evidence type="ECO:0000259" key="1">
    <source>
        <dbReference type="SMART" id="SM00829"/>
    </source>
</evidence>